<gene>
    <name evidence="1" type="ORF">METZ01_LOCUS167249</name>
</gene>
<accession>A0A382BKS8</accession>
<dbReference type="AlphaFoldDB" id="A0A382BKS8"/>
<organism evidence="1">
    <name type="scientific">marine metagenome</name>
    <dbReference type="NCBI Taxonomy" id="408172"/>
    <lineage>
        <taxon>unclassified sequences</taxon>
        <taxon>metagenomes</taxon>
        <taxon>ecological metagenomes</taxon>
    </lineage>
</organism>
<name>A0A382BKS8_9ZZZZ</name>
<dbReference type="EMBL" id="UINC01030275">
    <property type="protein sequence ID" value="SVB14395.1"/>
    <property type="molecule type" value="Genomic_DNA"/>
</dbReference>
<evidence type="ECO:0000313" key="1">
    <source>
        <dbReference type="EMBL" id="SVB14395.1"/>
    </source>
</evidence>
<protein>
    <submittedName>
        <fullName evidence="1">Uncharacterized protein</fullName>
    </submittedName>
</protein>
<proteinExistence type="predicted"/>
<reference evidence="1" key="1">
    <citation type="submission" date="2018-05" db="EMBL/GenBank/DDBJ databases">
        <authorList>
            <person name="Lanie J.A."/>
            <person name="Ng W.-L."/>
            <person name="Kazmierczak K.M."/>
            <person name="Andrzejewski T.M."/>
            <person name="Davidsen T.M."/>
            <person name="Wayne K.J."/>
            <person name="Tettelin H."/>
            <person name="Glass J.I."/>
            <person name="Rusch D."/>
            <person name="Podicherti R."/>
            <person name="Tsui H.-C.T."/>
            <person name="Winkler M.E."/>
        </authorList>
    </citation>
    <scope>NUCLEOTIDE SEQUENCE</scope>
</reference>
<feature type="non-terminal residue" evidence="1">
    <location>
        <position position="1"/>
    </location>
</feature>
<sequence>VVVGVAVVVVGVAVVVVGAESDPLAHAEATNRDATAIVYFLTD</sequence>